<dbReference type="InterPro" id="IPR003613">
    <property type="entry name" value="Ubox_domain"/>
</dbReference>
<dbReference type="SUPFAM" id="SSF57850">
    <property type="entry name" value="RING/U-box"/>
    <property type="match status" value="1"/>
</dbReference>
<protein>
    <recommendedName>
        <fullName evidence="2">U-box domain-containing protein</fullName>
    </recommendedName>
</protein>
<evidence type="ECO:0000259" key="2">
    <source>
        <dbReference type="PROSITE" id="PS51698"/>
    </source>
</evidence>
<evidence type="ECO:0000256" key="1">
    <source>
        <dbReference type="SAM" id="Phobius"/>
    </source>
</evidence>
<organism evidence="3">
    <name type="scientific">Haptolina brevifila</name>
    <dbReference type="NCBI Taxonomy" id="156173"/>
    <lineage>
        <taxon>Eukaryota</taxon>
        <taxon>Haptista</taxon>
        <taxon>Haptophyta</taxon>
        <taxon>Prymnesiophyceae</taxon>
        <taxon>Prymnesiales</taxon>
        <taxon>Prymnesiaceae</taxon>
        <taxon>Haptolina</taxon>
    </lineage>
</organism>
<accession>A0A7S2IQ25</accession>
<dbReference type="InterPro" id="IPR013083">
    <property type="entry name" value="Znf_RING/FYVE/PHD"/>
</dbReference>
<dbReference type="EMBL" id="HBGU01066299">
    <property type="protein sequence ID" value="CAD9525857.1"/>
    <property type="molecule type" value="Transcribed_RNA"/>
</dbReference>
<dbReference type="SMART" id="SM00504">
    <property type="entry name" value="Ubox"/>
    <property type="match status" value="1"/>
</dbReference>
<feature type="transmembrane region" description="Helical" evidence="1">
    <location>
        <begin position="93"/>
        <end position="111"/>
    </location>
</feature>
<keyword evidence="1" id="KW-1133">Transmembrane helix</keyword>
<dbReference type="Pfam" id="PF04564">
    <property type="entry name" value="U-box"/>
    <property type="match status" value="1"/>
</dbReference>
<dbReference type="Gene3D" id="3.30.40.10">
    <property type="entry name" value="Zinc/RING finger domain, C3HC4 (zinc finger)"/>
    <property type="match status" value="1"/>
</dbReference>
<dbReference type="GO" id="GO:0016567">
    <property type="term" value="P:protein ubiquitination"/>
    <property type="evidence" value="ECO:0007669"/>
    <property type="project" value="InterPro"/>
</dbReference>
<dbReference type="PROSITE" id="PS51698">
    <property type="entry name" value="U_BOX"/>
    <property type="match status" value="1"/>
</dbReference>
<dbReference type="PANTHER" id="PTHR46573:SF1">
    <property type="entry name" value="WD REPEAT, SAM AND U-BOX DOMAIN-CONTAINING PROTEIN 1"/>
    <property type="match status" value="1"/>
</dbReference>
<dbReference type="InterPro" id="IPR052085">
    <property type="entry name" value="WD-SAM-U-box"/>
</dbReference>
<feature type="transmembrane region" description="Helical" evidence="1">
    <location>
        <begin position="269"/>
        <end position="290"/>
    </location>
</feature>
<dbReference type="PANTHER" id="PTHR46573">
    <property type="entry name" value="WD REPEAT, SAM AND U-BOX DOMAIN-CONTAINING PROTEIN 1"/>
    <property type="match status" value="1"/>
</dbReference>
<feature type="transmembrane region" description="Helical" evidence="1">
    <location>
        <begin position="297"/>
        <end position="321"/>
    </location>
</feature>
<gene>
    <name evidence="3" type="ORF">CBRE1094_LOCUS36153</name>
</gene>
<keyword evidence="1" id="KW-0812">Transmembrane</keyword>
<proteinExistence type="predicted"/>
<dbReference type="CDD" id="cd16655">
    <property type="entry name" value="RING-Ubox_WDSUB1-like"/>
    <property type="match status" value="1"/>
</dbReference>
<keyword evidence="1" id="KW-0472">Membrane</keyword>
<feature type="transmembrane region" description="Helical" evidence="1">
    <location>
        <begin position="373"/>
        <end position="392"/>
    </location>
</feature>
<evidence type="ECO:0000313" key="3">
    <source>
        <dbReference type="EMBL" id="CAD9525857.1"/>
    </source>
</evidence>
<dbReference type="GO" id="GO:0004842">
    <property type="term" value="F:ubiquitin-protein transferase activity"/>
    <property type="evidence" value="ECO:0007669"/>
    <property type="project" value="InterPro"/>
</dbReference>
<name>A0A7S2IQ25_9EUKA</name>
<dbReference type="AlphaFoldDB" id="A0A7S2IQ25"/>
<sequence>MMDGVVIGNATTELPKSAVGTTAFNVAGAVHVAAGLVMERDVLTDAQTTESNGMLHRVSGGAWYDSEVERVHFTEDGSAEVEPPQPWLPPVEISLAICIVFLLVCLLMLNLSRRRLLRYLSSLVPAASPIERPTSQWAHHVDDQLTSARVSLECPITCERFRDPVYAPDGHTYEREAIRAWLRSHGSSPMTGEAMPAGELVTNWLIKGALPDADTTRAPGRAVHEKVVKAGGTYMRWQQAGKLVVAFTGTALLIMSLTFTWGSEQCPQGIKWQMVLLLLATGAVCTVQIVKWAKPLLLSGVGLTLGSPFAIMSVTFVGIFVGEPAISTACSFCGWPPAFRAPPSHQGLLNHRGFLHQAELCTAKTAFSMYGSWAVFILMFCAAFFQGVCIALRRPSFTSQMGWLCIWMPQYWYGNVLVWERVEWLHHNMFVEPSTRLEGQVATCKPFMCTTYSISILAGYLWATHNRISISTACVMEDATRAS</sequence>
<feature type="domain" description="U-box" evidence="2">
    <location>
        <begin position="147"/>
        <end position="220"/>
    </location>
</feature>
<reference evidence="3" key="1">
    <citation type="submission" date="2021-01" db="EMBL/GenBank/DDBJ databases">
        <authorList>
            <person name="Corre E."/>
            <person name="Pelletier E."/>
            <person name="Niang G."/>
            <person name="Scheremetjew M."/>
            <person name="Finn R."/>
            <person name="Kale V."/>
            <person name="Holt S."/>
            <person name="Cochrane G."/>
            <person name="Meng A."/>
            <person name="Brown T."/>
            <person name="Cohen L."/>
        </authorList>
    </citation>
    <scope>NUCLEOTIDE SEQUENCE</scope>
    <source>
        <strain evidence="3">UTEX LB 985</strain>
    </source>
</reference>
<feature type="transmembrane region" description="Helical" evidence="1">
    <location>
        <begin position="243"/>
        <end position="263"/>
    </location>
</feature>